<dbReference type="InterPro" id="IPR053134">
    <property type="entry name" value="RNA-dir_DNA_polymerase"/>
</dbReference>
<sequence length="134" mass="15570">MLATGIIQPSESPWSFPVILARKKDNTWRFCVNHRRLNRIIKKDVYPLPRIDDTLDSLQGSKLFSSIDLSSGYWQIEVDEADREKTTFITPEGLYEFNVMHFRLCNATVTFERMMNNLLHPSPPQMDNVLLLPS</sequence>
<dbReference type="PANTHER" id="PTHR24559:SF444">
    <property type="entry name" value="REVERSE TRANSCRIPTASE DOMAIN-CONTAINING PROTEIN"/>
    <property type="match status" value="1"/>
</dbReference>
<dbReference type="Gene3D" id="3.10.10.10">
    <property type="entry name" value="HIV Type 1 Reverse Transcriptase, subunit A, domain 1"/>
    <property type="match status" value="1"/>
</dbReference>
<comment type="caution">
    <text evidence="9">The sequence shown here is derived from an EMBL/GenBank/DDBJ whole genome shotgun (WGS) entry which is preliminary data.</text>
</comment>
<keyword evidence="4" id="KW-0540">Nuclease</keyword>
<dbReference type="InterPro" id="IPR000477">
    <property type="entry name" value="RT_dom"/>
</dbReference>
<keyword evidence="6" id="KW-0378">Hydrolase</keyword>
<dbReference type="OrthoDB" id="112267at2759"/>
<keyword evidence="3" id="KW-0548">Nucleotidyltransferase</keyword>
<dbReference type="GO" id="GO:0008233">
    <property type="term" value="F:peptidase activity"/>
    <property type="evidence" value="ECO:0007669"/>
    <property type="project" value="UniProtKB-KW"/>
</dbReference>
<accession>A0A8X6FV28</accession>
<evidence type="ECO:0000313" key="10">
    <source>
        <dbReference type="Proteomes" id="UP000887116"/>
    </source>
</evidence>
<evidence type="ECO:0000259" key="8">
    <source>
        <dbReference type="Pfam" id="PF00078"/>
    </source>
</evidence>
<organism evidence="9 10">
    <name type="scientific">Trichonephila clavata</name>
    <name type="common">Joro spider</name>
    <name type="synonym">Nephila clavata</name>
    <dbReference type="NCBI Taxonomy" id="2740835"/>
    <lineage>
        <taxon>Eukaryota</taxon>
        <taxon>Metazoa</taxon>
        <taxon>Ecdysozoa</taxon>
        <taxon>Arthropoda</taxon>
        <taxon>Chelicerata</taxon>
        <taxon>Arachnida</taxon>
        <taxon>Araneae</taxon>
        <taxon>Araneomorphae</taxon>
        <taxon>Entelegynae</taxon>
        <taxon>Araneoidea</taxon>
        <taxon>Nephilidae</taxon>
        <taxon>Trichonephila</taxon>
    </lineage>
</organism>
<evidence type="ECO:0000313" key="9">
    <source>
        <dbReference type="EMBL" id="GFQ89857.1"/>
    </source>
</evidence>
<evidence type="ECO:0000256" key="4">
    <source>
        <dbReference type="ARBA" id="ARBA00022722"/>
    </source>
</evidence>
<dbReference type="AlphaFoldDB" id="A0A8X6FV28"/>
<dbReference type="InterPro" id="IPR043502">
    <property type="entry name" value="DNA/RNA_pol_sf"/>
</dbReference>
<name>A0A8X6FV28_TRICU</name>
<dbReference type="Gene3D" id="3.30.70.270">
    <property type="match status" value="1"/>
</dbReference>
<dbReference type="GO" id="GO:0003964">
    <property type="term" value="F:RNA-directed DNA polymerase activity"/>
    <property type="evidence" value="ECO:0007669"/>
    <property type="project" value="UniProtKB-KW"/>
</dbReference>
<dbReference type="CDD" id="cd01647">
    <property type="entry name" value="RT_LTR"/>
    <property type="match status" value="1"/>
</dbReference>
<dbReference type="Proteomes" id="UP000887116">
    <property type="component" value="Unassembled WGS sequence"/>
</dbReference>
<dbReference type="PANTHER" id="PTHR24559">
    <property type="entry name" value="TRANSPOSON TY3-I GAG-POL POLYPROTEIN"/>
    <property type="match status" value="1"/>
</dbReference>
<evidence type="ECO:0000256" key="6">
    <source>
        <dbReference type="ARBA" id="ARBA00022801"/>
    </source>
</evidence>
<keyword evidence="5" id="KW-0255">Endonuclease</keyword>
<dbReference type="EMBL" id="BMAO01023610">
    <property type="protein sequence ID" value="GFQ89857.1"/>
    <property type="molecule type" value="Genomic_DNA"/>
</dbReference>
<dbReference type="SUPFAM" id="SSF56672">
    <property type="entry name" value="DNA/RNA polymerases"/>
    <property type="match status" value="1"/>
</dbReference>
<evidence type="ECO:0000256" key="3">
    <source>
        <dbReference type="ARBA" id="ARBA00022695"/>
    </source>
</evidence>
<keyword evidence="2" id="KW-0808">Transferase</keyword>
<protein>
    <submittedName>
        <fullName evidence="9">Transposon Tf2-12 polyprotein</fullName>
    </submittedName>
</protein>
<dbReference type="InterPro" id="IPR043128">
    <property type="entry name" value="Rev_trsase/Diguanyl_cyclase"/>
</dbReference>
<dbReference type="GO" id="GO:0006508">
    <property type="term" value="P:proteolysis"/>
    <property type="evidence" value="ECO:0007669"/>
    <property type="project" value="UniProtKB-KW"/>
</dbReference>
<reference evidence="9" key="1">
    <citation type="submission" date="2020-07" db="EMBL/GenBank/DDBJ databases">
        <title>Multicomponent nature underlies the extraordinary mechanical properties of spider dragline silk.</title>
        <authorList>
            <person name="Kono N."/>
            <person name="Nakamura H."/>
            <person name="Mori M."/>
            <person name="Yoshida Y."/>
            <person name="Ohtoshi R."/>
            <person name="Malay A.D."/>
            <person name="Moran D.A.P."/>
            <person name="Tomita M."/>
            <person name="Numata K."/>
            <person name="Arakawa K."/>
        </authorList>
    </citation>
    <scope>NUCLEOTIDE SEQUENCE</scope>
</reference>
<keyword evidence="7" id="KW-0695">RNA-directed DNA polymerase</keyword>
<dbReference type="GO" id="GO:0004519">
    <property type="term" value="F:endonuclease activity"/>
    <property type="evidence" value="ECO:0007669"/>
    <property type="project" value="UniProtKB-KW"/>
</dbReference>
<keyword evidence="10" id="KW-1185">Reference proteome</keyword>
<evidence type="ECO:0000256" key="7">
    <source>
        <dbReference type="ARBA" id="ARBA00022918"/>
    </source>
</evidence>
<dbReference type="Pfam" id="PF00078">
    <property type="entry name" value="RVT_1"/>
    <property type="match status" value="1"/>
</dbReference>
<gene>
    <name evidence="9" type="primary">Tf2-12</name>
    <name evidence="9" type="ORF">TNCT_372001</name>
</gene>
<keyword evidence="1" id="KW-0645">Protease</keyword>
<proteinExistence type="predicted"/>
<dbReference type="FunFam" id="3.10.10.10:FF:000007">
    <property type="entry name" value="Retrovirus-related Pol polyprotein from transposon 17.6-like Protein"/>
    <property type="match status" value="1"/>
</dbReference>
<evidence type="ECO:0000256" key="1">
    <source>
        <dbReference type="ARBA" id="ARBA00022670"/>
    </source>
</evidence>
<evidence type="ECO:0000256" key="5">
    <source>
        <dbReference type="ARBA" id="ARBA00022759"/>
    </source>
</evidence>
<feature type="domain" description="Reverse transcriptase" evidence="8">
    <location>
        <begin position="22"/>
        <end position="125"/>
    </location>
</feature>
<evidence type="ECO:0000256" key="2">
    <source>
        <dbReference type="ARBA" id="ARBA00022679"/>
    </source>
</evidence>